<dbReference type="AlphaFoldDB" id="A0A9D3UUJ9"/>
<gene>
    <name evidence="1" type="ORF">J1N35_035334</name>
</gene>
<accession>A0A9D3UUJ9</accession>
<comment type="caution">
    <text evidence="1">The sequence shown here is derived from an EMBL/GenBank/DDBJ whole genome shotgun (WGS) entry which is preliminary data.</text>
</comment>
<name>A0A9D3UUJ9_9ROSI</name>
<organism evidence="1 2">
    <name type="scientific">Gossypium stocksii</name>
    <dbReference type="NCBI Taxonomy" id="47602"/>
    <lineage>
        <taxon>Eukaryota</taxon>
        <taxon>Viridiplantae</taxon>
        <taxon>Streptophyta</taxon>
        <taxon>Embryophyta</taxon>
        <taxon>Tracheophyta</taxon>
        <taxon>Spermatophyta</taxon>
        <taxon>Magnoliopsida</taxon>
        <taxon>eudicotyledons</taxon>
        <taxon>Gunneridae</taxon>
        <taxon>Pentapetalae</taxon>
        <taxon>rosids</taxon>
        <taxon>malvids</taxon>
        <taxon>Malvales</taxon>
        <taxon>Malvaceae</taxon>
        <taxon>Malvoideae</taxon>
        <taxon>Gossypium</taxon>
    </lineage>
</organism>
<evidence type="ECO:0000313" key="1">
    <source>
        <dbReference type="EMBL" id="KAH1057269.1"/>
    </source>
</evidence>
<evidence type="ECO:0000313" key="2">
    <source>
        <dbReference type="Proteomes" id="UP000828251"/>
    </source>
</evidence>
<protein>
    <submittedName>
        <fullName evidence="1">Uncharacterized protein</fullName>
    </submittedName>
</protein>
<proteinExistence type="predicted"/>
<keyword evidence="2" id="KW-1185">Reference proteome</keyword>
<dbReference type="EMBL" id="JAIQCV010000010">
    <property type="protein sequence ID" value="KAH1057269.1"/>
    <property type="molecule type" value="Genomic_DNA"/>
</dbReference>
<dbReference type="OrthoDB" id="994450at2759"/>
<dbReference type="Proteomes" id="UP000828251">
    <property type="component" value="Unassembled WGS sequence"/>
</dbReference>
<reference evidence="1 2" key="1">
    <citation type="journal article" date="2021" name="Plant Biotechnol. J.">
        <title>Multi-omics assisted identification of the key and species-specific regulatory components of drought-tolerant mechanisms in Gossypium stocksii.</title>
        <authorList>
            <person name="Yu D."/>
            <person name="Ke L."/>
            <person name="Zhang D."/>
            <person name="Wu Y."/>
            <person name="Sun Y."/>
            <person name="Mei J."/>
            <person name="Sun J."/>
            <person name="Sun Y."/>
        </authorList>
    </citation>
    <scope>NUCLEOTIDE SEQUENCE [LARGE SCALE GENOMIC DNA]</scope>
    <source>
        <strain evidence="2">cv. E1</strain>
        <tissue evidence="1">Leaf</tissue>
    </source>
</reference>
<sequence>MESEFAGLTLDEQEEEVLQVQVDPNTVREEGNLYLVGCFLTTSVIHFPAMRRTMANLWHL</sequence>